<name>A0A7S4K9T4_9STRA</name>
<feature type="transmembrane region" description="Helical" evidence="1">
    <location>
        <begin position="28"/>
        <end position="50"/>
    </location>
</feature>
<dbReference type="Pfam" id="PF03314">
    <property type="entry name" value="DUF273"/>
    <property type="match status" value="1"/>
</dbReference>
<accession>A0A7S4K9T4</accession>
<proteinExistence type="predicted"/>
<gene>
    <name evidence="2" type="ORF">OAUR00152_LOCUS41626</name>
</gene>
<organism evidence="2">
    <name type="scientific">Odontella aurita</name>
    <dbReference type="NCBI Taxonomy" id="265563"/>
    <lineage>
        <taxon>Eukaryota</taxon>
        <taxon>Sar</taxon>
        <taxon>Stramenopiles</taxon>
        <taxon>Ochrophyta</taxon>
        <taxon>Bacillariophyta</taxon>
        <taxon>Mediophyceae</taxon>
        <taxon>Biddulphiophycidae</taxon>
        <taxon>Eupodiscales</taxon>
        <taxon>Odontellaceae</taxon>
        <taxon>Odontella</taxon>
    </lineage>
</organism>
<sequence length="366" mass="41950">MAWKFPRSRRNGRVGGATVAPLARRLSLFPPFLSCYLLLTFLSFTSLVVLSRDLNKLSFLAERQQNDAPRTVQELAPTNNAAVYMVTIADAEFRQRYEKFFGAMSDYAARYGYLWRVLGADPECRKQFRYYFFRKHCIVARWMEREATTGDIFFVFDADVVPYRTHLSLDSWLGILNAASGGADLVFYDRTMNNEVAAGNYAVRNTNATRNNLMQWARYEYQQPPGFSSYDNGAIHLHLLRFLGMESLDDHGGCGGKFRNLTASVSNLVPYYDFVTCTRKHVRAGLYNATSPSIQILGKDFAWVMDGYFDDYPKIGRDREGKDFPVFHHGIKLKDSPALDEKEYKKYNISHNASNLLFVRSKGYVN</sequence>
<dbReference type="EMBL" id="HBKQ01061083">
    <property type="protein sequence ID" value="CAE2288258.1"/>
    <property type="molecule type" value="Transcribed_RNA"/>
</dbReference>
<dbReference type="PANTHER" id="PTHR31562:SF4">
    <property type="entry name" value="DUF268 DOMAIN-CONTAINING PROTEIN-RELATED"/>
    <property type="match status" value="1"/>
</dbReference>
<reference evidence="2" key="1">
    <citation type="submission" date="2021-01" db="EMBL/GenBank/DDBJ databases">
        <authorList>
            <person name="Corre E."/>
            <person name="Pelletier E."/>
            <person name="Niang G."/>
            <person name="Scheremetjew M."/>
            <person name="Finn R."/>
            <person name="Kale V."/>
            <person name="Holt S."/>
            <person name="Cochrane G."/>
            <person name="Meng A."/>
            <person name="Brown T."/>
            <person name="Cohen L."/>
        </authorList>
    </citation>
    <scope>NUCLEOTIDE SEQUENCE</scope>
    <source>
        <strain evidence="2">Isolate 1302-5</strain>
    </source>
</reference>
<keyword evidence="1" id="KW-0472">Membrane</keyword>
<keyword evidence="1" id="KW-1133">Transmembrane helix</keyword>
<dbReference type="InterPro" id="IPR029044">
    <property type="entry name" value="Nucleotide-diphossugar_trans"/>
</dbReference>
<dbReference type="InterPro" id="IPR004988">
    <property type="entry name" value="DUF273"/>
</dbReference>
<keyword evidence="1" id="KW-0812">Transmembrane</keyword>
<protein>
    <recommendedName>
        <fullName evidence="3">Nucleotide-diphospho-sugar transferase domain-containing protein</fullName>
    </recommendedName>
</protein>
<dbReference type="AlphaFoldDB" id="A0A7S4K9T4"/>
<evidence type="ECO:0000256" key="1">
    <source>
        <dbReference type="SAM" id="Phobius"/>
    </source>
</evidence>
<evidence type="ECO:0000313" key="2">
    <source>
        <dbReference type="EMBL" id="CAE2288258.1"/>
    </source>
</evidence>
<evidence type="ECO:0008006" key="3">
    <source>
        <dbReference type="Google" id="ProtNLM"/>
    </source>
</evidence>
<dbReference type="Gene3D" id="3.90.550.10">
    <property type="entry name" value="Spore Coat Polysaccharide Biosynthesis Protein SpsA, Chain A"/>
    <property type="match status" value="1"/>
</dbReference>
<dbReference type="PANTHER" id="PTHR31562">
    <property type="entry name" value="PROTEIN CBG18972"/>
    <property type="match status" value="1"/>
</dbReference>